<dbReference type="PROSITE" id="PS50893">
    <property type="entry name" value="ABC_TRANSPORTER_2"/>
    <property type="match status" value="1"/>
</dbReference>
<dbReference type="EMBL" id="DXHR01000016">
    <property type="protein sequence ID" value="HIW12436.1"/>
    <property type="molecule type" value="Genomic_DNA"/>
</dbReference>
<dbReference type="GO" id="GO:0005524">
    <property type="term" value="F:ATP binding"/>
    <property type="evidence" value="ECO:0007669"/>
    <property type="project" value="UniProtKB-KW"/>
</dbReference>
<evidence type="ECO:0000256" key="1">
    <source>
        <dbReference type="ARBA" id="ARBA00005417"/>
    </source>
</evidence>
<dbReference type="InterPro" id="IPR003439">
    <property type="entry name" value="ABC_transporter-like_ATP-bd"/>
</dbReference>
<dbReference type="CDD" id="cd03268">
    <property type="entry name" value="ABC_BcrA_bacitracin_resist"/>
    <property type="match status" value="1"/>
</dbReference>
<organism evidence="6 7">
    <name type="scientific">Candidatus Salinicoccus stercoripullorum</name>
    <dbReference type="NCBI Taxonomy" id="2838756"/>
    <lineage>
        <taxon>Bacteria</taxon>
        <taxon>Bacillati</taxon>
        <taxon>Bacillota</taxon>
        <taxon>Bacilli</taxon>
        <taxon>Bacillales</taxon>
        <taxon>Staphylococcaceae</taxon>
        <taxon>Salinicoccus</taxon>
    </lineage>
</organism>
<dbReference type="Pfam" id="PF00005">
    <property type="entry name" value="ABC_tran"/>
    <property type="match status" value="1"/>
</dbReference>
<comment type="caution">
    <text evidence="6">The sequence shown here is derived from an EMBL/GenBank/DDBJ whole genome shotgun (WGS) entry which is preliminary data.</text>
</comment>
<keyword evidence="4 6" id="KW-0067">ATP-binding</keyword>
<dbReference type="GO" id="GO:0016887">
    <property type="term" value="F:ATP hydrolysis activity"/>
    <property type="evidence" value="ECO:0007669"/>
    <property type="project" value="InterPro"/>
</dbReference>
<dbReference type="SMART" id="SM00382">
    <property type="entry name" value="AAA"/>
    <property type="match status" value="1"/>
</dbReference>
<evidence type="ECO:0000256" key="2">
    <source>
        <dbReference type="ARBA" id="ARBA00022448"/>
    </source>
</evidence>
<evidence type="ECO:0000313" key="7">
    <source>
        <dbReference type="Proteomes" id="UP000823989"/>
    </source>
</evidence>
<proteinExistence type="inferred from homology"/>
<comment type="similarity">
    <text evidence="1">Belongs to the ABC transporter superfamily.</text>
</comment>
<reference evidence="6" key="2">
    <citation type="submission" date="2021-04" db="EMBL/GenBank/DDBJ databases">
        <authorList>
            <person name="Gilroy R."/>
        </authorList>
    </citation>
    <scope>NUCLEOTIDE SEQUENCE</scope>
    <source>
        <strain evidence="6">ChiHjej13B12-752</strain>
    </source>
</reference>
<dbReference type="InterPro" id="IPR003593">
    <property type="entry name" value="AAA+_ATPase"/>
</dbReference>
<dbReference type="PANTHER" id="PTHR43335:SF8">
    <property type="entry name" value="ABC TRANSPORTER, ATP-BINDING PROTEIN"/>
    <property type="match status" value="1"/>
</dbReference>
<dbReference type="SUPFAM" id="SSF52540">
    <property type="entry name" value="P-loop containing nucleoside triphosphate hydrolases"/>
    <property type="match status" value="1"/>
</dbReference>
<dbReference type="PANTHER" id="PTHR43335">
    <property type="entry name" value="ABC TRANSPORTER, ATP-BINDING PROTEIN"/>
    <property type="match status" value="1"/>
</dbReference>
<evidence type="ECO:0000256" key="3">
    <source>
        <dbReference type="ARBA" id="ARBA00022741"/>
    </source>
</evidence>
<evidence type="ECO:0000259" key="5">
    <source>
        <dbReference type="PROSITE" id="PS50893"/>
    </source>
</evidence>
<sequence length="307" mass="34172">MNDYILKTQGLTKKYKNHHAVDQVDLTIRKGDIYGFIGQNGAGKSTMIRLVTGLAFPTGGTMEIFGRDARTGLNEAQKRMGAIIENPALFPEMTAYENLEVHRRQKGIPGRECIDQTLELVGLTDTGVKKVKNFSLGMKQRLGLAMALLSDPEFLILDEPTNGLDPIGIVELRELIRKLNREKGLTVLISSHILGELYQLATTYGIIHEGKLLEELTLKELDEKCRQHLKIKVDDVTKGATVLESDLGLTDFEIMPDGTINLYQHLDDVRRVSKTLTDNGLVIEHFARAGDSLESYFSKLVGGGRHE</sequence>
<dbReference type="InterPro" id="IPR017871">
    <property type="entry name" value="ABC_transporter-like_CS"/>
</dbReference>
<dbReference type="InterPro" id="IPR027417">
    <property type="entry name" value="P-loop_NTPase"/>
</dbReference>
<evidence type="ECO:0000256" key="4">
    <source>
        <dbReference type="ARBA" id="ARBA00022840"/>
    </source>
</evidence>
<evidence type="ECO:0000313" key="6">
    <source>
        <dbReference type="EMBL" id="HIW12436.1"/>
    </source>
</evidence>
<dbReference type="Proteomes" id="UP000823989">
    <property type="component" value="Unassembled WGS sequence"/>
</dbReference>
<reference evidence="6" key="1">
    <citation type="journal article" date="2021" name="PeerJ">
        <title>Extensive microbial diversity within the chicken gut microbiome revealed by metagenomics and culture.</title>
        <authorList>
            <person name="Gilroy R."/>
            <person name="Ravi A."/>
            <person name="Getino M."/>
            <person name="Pursley I."/>
            <person name="Horton D.L."/>
            <person name="Alikhan N.F."/>
            <person name="Baker D."/>
            <person name="Gharbi K."/>
            <person name="Hall N."/>
            <person name="Watson M."/>
            <person name="Adriaenssens E.M."/>
            <person name="Foster-Nyarko E."/>
            <person name="Jarju S."/>
            <person name="Secka A."/>
            <person name="Antonio M."/>
            <person name="Oren A."/>
            <person name="Chaudhuri R.R."/>
            <person name="La Ragione R."/>
            <person name="Hildebrand F."/>
            <person name="Pallen M.J."/>
        </authorList>
    </citation>
    <scope>NUCLEOTIDE SEQUENCE</scope>
    <source>
        <strain evidence="6">ChiHjej13B12-752</strain>
    </source>
</reference>
<accession>A0A9D1TZH7</accession>
<keyword evidence="3" id="KW-0547">Nucleotide-binding</keyword>
<protein>
    <submittedName>
        <fullName evidence="6">ABC transporter ATP-binding protein</fullName>
    </submittedName>
</protein>
<dbReference type="Gene3D" id="3.40.50.300">
    <property type="entry name" value="P-loop containing nucleotide triphosphate hydrolases"/>
    <property type="match status" value="1"/>
</dbReference>
<dbReference type="AlphaFoldDB" id="A0A9D1TZH7"/>
<name>A0A9D1TZH7_9STAP</name>
<keyword evidence="2" id="KW-0813">Transport</keyword>
<dbReference type="PROSITE" id="PS00211">
    <property type="entry name" value="ABC_TRANSPORTER_1"/>
    <property type="match status" value="1"/>
</dbReference>
<gene>
    <name evidence="6" type="ORF">H9891_04675</name>
</gene>
<feature type="domain" description="ABC transporter" evidence="5">
    <location>
        <begin position="6"/>
        <end position="234"/>
    </location>
</feature>